<keyword evidence="2" id="KW-1185">Reference proteome</keyword>
<accession>A0A9J5Z2T6</accession>
<dbReference type="AlphaFoldDB" id="A0A9J5Z2T6"/>
<comment type="caution">
    <text evidence="1">The sequence shown here is derived from an EMBL/GenBank/DDBJ whole genome shotgun (WGS) entry which is preliminary data.</text>
</comment>
<sequence>MAFVESQTIPVWDPLFIEAISKWKFAFTAESKYRFQLDSIYAVISETRGEASFEIGDRTILVDP</sequence>
<evidence type="ECO:0000313" key="2">
    <source>
        <dbReference type="Proteomes" id="UP000824120"/>
    </source>
</evidence>
<reference evidence="1 2" key="1">
    <citation type="submission" date="2020-09" db="EMBL/GenBank/DDBJ databases">
        <title>De no assembly of potato wild relative species, Solanum commersonii.</title>
        <authorList>
            <person name="Cho K."/>
        </authorList>
    </citation>
    <scope>NUCLEOTIDE SEQUENCE [LARGE SCALE GENOMIC DNA]</scope>
    <source>
        <strain evidence="1">LZ3.2</strain>
        <tissue evidence="1">Leaf</tissue>
    </source>
</reference>
<organism evidence="1 2">
    <name type="scientific">Solanum commersonii</name>
    <name type="common">Commerson's wild potato</name>
    <name type="synonym">Commerson's nightshade</name>
    <dbReference type="NCBI Taxonomy" id="4109"/>
    <lineage>
        <taxon>Eukaryota</taxon>
        <taxon>Viridiplantae</taxon>
        <taxon>Streptophyta</taxon>
        <taxon>Embryophyta</taxon>
        <taxon>Tracheophyta</taxon>
        <taxon>Spermatophyta</taxon>
        <taxon>Magnoliopsida</taxon>
        <taxon>eudicotyledons</taxon>
        <taxon>Gunneridae</taxon>
        <taxon>Pentapetalae</taxon>
        <taxon>asterids</taxon>
        <taxon>lamiids</taxon>
        <taxon>Solanales</taxon>
        <taxon>Solanaceae</taxon>
        <taxon>Solanoideae</taxon>
        <taxon>Solaneae</taxon>
        <taxon>Solanum</taxon>
    </lineage>
</organism>
<dbReference type="EMBL" id="JACXVP010000005">
    <property type="protein sequence ID" value="KAG5606517.1"/>
    <property type="molecule type" value="Genomic_DNA"/>
</dbReference>
<evidence type="ECO:0000313" key="1">
    <source>
        <dbReference type="EMBL" id="KAG5606517.1"/>
    </source>
</evidence>
<proteinExistence type="predicted"/>
<gene>
    <name evidence="1" type="ORF">H5410_028009</name>
</gene>
<name>A0A9J5Z2T6_SOLCO</name>
<protein>
    <submittedName>
        <fullName evidence="1">Uncharacterized protein</fullName>
    </submittedName>
</protein>
<dbReference type="Proteomes" id="UP000824120">
    <property type="component" value="Chromosome 5"/>
</dbReference>